<evidence type="ECO:0000256" key="5">
    <source>
        <dbReference type="PIRSR" id="PIRSR634603-1"/>
    </source>
</evidence>
<proteinExistence type="inferred from homology"/>
<name>Q13G80_PARXL</name>
<dbReference type="PANTHER" id="PTHR48073">
    <property type="entry name" value="O-SUCCINYLBENZOATE SYNTHASE-RELATED"/>
    <property type="match status" value="1"/>
</dbReference>
<dbReference type="KEGG" id="bxe:Bxe_C1041"/>
<dbReference type="SFLD" id="SFLDF00010">
    <property type="entry name" value="dipeptide_epimerase"/>
    <property type="match status" value="1"/>
</dbReference>
<feature type="active site" description="Proton acceptor; specific for (R)-substrate epimerization" evidence="5">
    <location>
        <position position="152"/>
    </location>
</feature>
<dbReference type="PANTHER" id="PTHR48073:SF2">
    <property type="entry name" value="O-SUCCINYLBENZOATE SYNTHASE"/>
    <property type="match status" value="1"/>
</dbReference>
<dbReference type="KEGG" id="bxb:DR64_8759"/>
<dbReference type="PATRIC" id="fig|266265.5.peg.8803"/>
<gene>
    <name evidence="9" type="ORF">Bxe_C1041</name>
</gene>
<feature type="domain" description="Mandelate racemase/muconate lactonizing enzyme C-terminal" evidence="8">
    <location>
        <begin position="133"/>
        <end position="224"/>
    </location>
</feature>
<dbReference type="Gene3D" id="3.20.20.120">
    <property type="entry name" value="Enolase-like C-terminal domain"/>
    <property type="match status" value="1"/>
</dbReference>
<dbReference type="GO" id="GO:0006518">
    <property type="term" value="P:peptide metabolic process"/>
    <property type="evidence" value="ECO:0007669"/>
    <property type="project" value="UniProtKB-ARBA"/>
</dbReference>
<evidence type="ECO:0000256" key="4">
    <source>
        <dbReference type="ARBA" id="ARBA00023235"/>
    </source>
</evidence>
<dbReference type="PROSITE" id="PS00909">
    <property type="entry name" value="MR_MLE_2"/>
    <property type="match status" value="1"/>
</dbReference>
<evidence type="ECO:0000313" key="10">
    <source>
        <dbReference type="Proteomes" id="UP000001817"/>
    </source>
</evidence>
<organism evidence="9 10">
    <name type="scientific">Paraburkholderia xenovorans (strain LB400)</name>
    <dbReference type="NCBI Taxonomy" id="266265"/>
    <lineage>
        <taxon>Bacteria</taxon>
        <taxon>Pseudomonadati</taxon>
        <taxon>Pseudomonadota</taxon>
        <taxon>Betaproteobacteria</taxon>
        <taxon>Burkholderiales</taxon>
        <taxon>Burkholderiaceae</taxon>
        <taxon>Paraburkholderia</taxon>
    </lineage>
</organism>
<protein>
    <recommendedName>
        <fullName evidence="7">Dipeptide epimerase</fullName>
        <ecNumber evidence="7">5.1.1.-</ecNumber>
    </recommendedName>
</protein>
<evidence type="ECO:0000256" key="1">
    <source>
        <dbReference type="ARBA" id="ARBA00008031"/>
    </source>
</evidence>
<dbReference type="Pfam" id="PF02746">
    <property type="entry name" value="MR_MLE_N"/>
    <property type="match status" value="1"/>
</dbReference>
<dbReference type="Gene3D" id="3.30.390.10">
    <property type="entry name" value="Enolase-like, N-terminal domain"/>
    <property type="match status" value="1"/>
</dbReference>
<dbReference type="OrthoDB" id="9782675at2"/>
<keyword evidence="4 7" id="KW-0413">Isomerase</keyword>
<dbReference type="RefSeq" id="WP_011494156.1">
    <property type="nucleotide sequence ID" value="NC_007953.1"/>
</dbReference>
<dbReference type="EMBL" id="CP000272">
    <property type="protein sequence ID" value="ABE36909.1"/>
    <property type="molecule type" value="Genomic_DNA"/>
</dbReference>
<evidence type="ECO:0000256" key="3">
    <source>
        <dbReference type="ARBA" id="ARBA00022842"/>
    </source>
</evidence>
<dbReference type="InterPro" id="IPR034603">
    <property type="entry name" value="Dipeptide_epimerase"/>
</dbReference>
<feature type="active site" description="Proton acceptor; specific for (S)-substrate epimerization" evidence="5">
    <location>
        <position position="248"/>
    </location>
</feature>
<dbReference type="NCBIfam" id="NF042940">
    <property type="entry name" value="racemase_DgcA"/>
    <property type="match status" value="1"/>
</dbReference>
<comment type="similarity">
    <text evidence="1 7">Belongs to the mandelate racemase/muconate lactonizing enzyme family.</text>
</comment>
<feature type="binding site" evidence="6">
    <location>
        <position position="203"/>
    </location>
    <ligand>
        <name>Mg(2+)</name>
        <dbReference type="ChEBI" id="CHEBI:18420"/>
    </ligand>
</feature>
<feature type="binding site" evidence="6">
    <location>
        <position position="177"/>
    </location>
    <ligand>
        <name>Mg(2+)</name>
        <dbReference type="ChEBI" id="CHEBI:18420"/>
    </ligand>
</feature>
<dbReference type="SUPFAM" id="SSF51604">
    <property type="entry name" value="Enolase C-terminal domain-like"/>
    <property type="match status" value="1"/>
</dbReference>
<dbReference type="SFLD" id="SFLDS00001">
    <property type="entry name" value="Enolase"/>
    <property type="match status" value="1"/>
</dbReference>
<sequence>MKQRSLEVQQCTLPIRGVFRISRGSKTLAESIVVRIGERGMVGLGECVPYGRYGESIESVTAQIRSVAPAIEEGLGQQDLQRLLPPGSARNALDCALWDLRSRLSGRTVASFAGLGETLEPVVTAFTLSLDEPEAMADNAREFAHLPLLKLKLGGDGDLERVRAVRRAAPKARLMADANEAWRPDQLGAFLPEFAGLGVELLEQPLPAGADDALLGYASPVPLAADESCRDLRSIADIRTKYAFANIKLDKTGGLTEALALADAARAAGMKVMVGCMVASSLSMAPGIVLAQKADVVHLDGPLLLARDHHPALRYDGATLFPDSQVWST</sequence>
<evidence type="ECO:0000259" key="8">
    <source>
        <dbReference type="SMART" id="SM00922"/>
    </source>
</evidence>
<dbReference type="EC" id="5.1.1.-" evidence="7"/>
<feature type="binding site" evidence="6">
    <location>
        <position position="226"/>
    </location>
    <ligand>
        <name>Mg(2+)</name>
        <dbReference type="ChEBI" id="CHEBI:18420"/>
    </ligand>
</feature>
<dbReference type="InterPro" id="IPR013342">
    <property type="entry name" value="Mandelate_racemase_C"/>
</dbReference>
<dbReference type="Proteomes" id="UP000001817">
    <property type="component" value="Chromosome 3"/>
</dbReference>
<dbReference type="GO" id="GO:0009063">
    <property type="term" value="P:amino acid catabolic process"/>
    <property type="evidence" value="ECO:0007669"/>
    <property type="project" value="InterPro"/>
</dbReference>
<reference evidence="9 10" key="1">
    <citation type="journal article" date="2006" name="Proc. Natl. Acad. Sci. U.S.A.">
        <title>Burkholderia xenovorans LB400 harbors a multi-replicon, 9.73-Mbp genome shaped for versatility.</title>
        <authorList>
            <person name="Chain P.S."/>
            <person name="Denef V.J."/>
            <person name="Konstantinidis K.T."/>
            <person name="Vergez L.M."/>
            <person name="Agullo L."/>
            <person name="Reyes V.L."/>
            <person name="Hauser L."/>
            <person name="Cordova M."/>
            <person name="Gomez L."/>
            <person name="Gonzalez M."/>
            <person name="Land M."/>
            <person name="Lao V."/>
            <person name="Larimer F."/>
            <person name="LiPuma J.J."/>
            <person name="Mahenthiralingam E."/>
            <person name="Malfatti S.A."/>
            <person name="Marx C.J."/>
            <person name="Parnell J.J."/>
            <person name="Ramette A."/>
            <person name="Richardson P."/>
            <person name="Seeger M."/>
            <person name="Smith D."/>
            <person name="Spilker T."/>
            <person name="Sul W.J."/>
            <person name="Tsoi T.V."/>
            <person name="Ulrich L.E."/>
            <person name="Zhulin I.B."/>
            <person name="Tiedje J.M."/>
        </authorList>
    </citation>
    <scope>NUCLEOTIDE SEQUENCE [LARGE SCALE GENOMIC DNA]</scope>
    <source>
        <strain evidence="9 10">LB400</strain>
    </source>
</reference>
<dbReference type="GO" id="GO:0016855">
    <property type="term" value="F:racemase and epimerase activity, acting on amino acids and derivatives"/>
    <property type="evidence" value="ECO:0007669"/>
    <property type="project" value="UniProtKB-UniRule"/>
</dbReference>
<keyword evidence="10" id="KW-1185">Reference proteome</keyword>
<dbReference type="InterPro" id="IPR029065">
    <property type="entry name" value="Enolase_C-like"/>
</dbReference>
<dbReference type="STRING" id="266265.Bxe_C1041"/>
<comment type="cofactor">
    <cofactor evidence="6 7">
        <name>Mg(2+)</name>
        <dbReference type="ChEBI" id="CHEBI:18420"/>
    </cofactor>
    <text evidence="6 7">Binds 1 Mg(2+) ion per subunit.</text>
</comment>
<evidence type="ECO:0000313" key="9">
    <source>
        <dbReference type="EMBL" id="ABE36909.1"/>
    </source>
</evidence>
<dbReference type="SUPFAM" id="SSF54826">
    <property type="entry name" value="Enolase N-terminal domain-like"/>
    <property type="match status" value="1"/>
</dbReference>
<evidence type="ECO:0000256" key="2">
    <source>
        <dbReference type="ARBA" id="ARBA00022723"/>
    </source>
</evidence>
<dbReference type="AlphaFoldDB" id="Q13G80"/>
<dbReference type="InterPro" id="IPR018110">
    <property type="entry name" value="Mandel_Rmase/mucon_lact_enz_CS"/>
</dbReference>
<dbReference type="InterPro" id="IPR029017">
    <property type="entry name" value="Enolase-like_N"/>
</dbReference>
<evidence type="ECO:0000256" key="7">
    <source>
        <dbReference type="RuleBase" id="RU366006"/>
    </source>
</evidence>
<accession>Q13G80</accession>
<dbReference type="GO" id="GO:0046872">
    <property type="term" value="F:metal ion binding"/>
    <property type="evidence" value="ECO:0007669"/>
    <property type="project" value="UniProtKB-KW"/>
</dbReference>
<dbReference type="eggNOG" id="COG4948">
    <property type="taxonomic scope" value="Bacteria"/>
</dbReference>
<dbReference type="SMART" id="SM00922">
    <property type="entry name" value="MR_MLE"/>
    <property type="match status" value="1"/>
</dbReference>
<dbReference type="InterPro" id="IPR013341">
    <property type="entry name" value="Mandelate_racemase_N_dom"/>
</dbReference>
<dbReference type="InterPro" id="IPR036849">
    <property type="entry name" value="Enolase-like_C_sf"/>
</dbReference>
<keyword evidence="3 6" id="KW-0460">Magnesium</keyword>
<dbReference type="SFLD" id="SFLDG00180">
    <property type="entry name" value="muconate_cycloisomerase"/>
    <property type="match status" value="1"/>
</dbReference>
<dbReference type="Pfam" id="PF13378">
    <property type="entry name" value="MR_MLE_C"/>
    <property type="match status" value="1"/>
</dbReference>
<evidence type="ECO:0000256" key="6">
    <source>
        <dbReference type="PIRSR" id="PIRSR634603-3"/>
    </source>
</evidence>
<dbReference type="CDD" id="cd03319">
    <property type="entry name" value="L-Ala-DL-Glu_epimerase"/>
    <property type="match status" value="1"/>
</dbReference>
<keyword evidence="2 6" id="KW-0479">Metal-binding</keyword>